<organism evidence="1 2">
    <name type="scientific">Dictyostelium firmibasis</name>
    <dbReference type="NCBI Taxonomy" id="79012"/>
    <lineage>
        <taxon>Eukaryota</taxon>
        <taxon>Amoebozoa</taxon>
        <taxon>Evosea</taxon>
        <taxon>Eumycetozoa</taxon>
        <taxon>Dictyostelia</taxon>
        <taxon>Dictyosteliales</taxon>
        <taxon>Dictyosteliaceae</taxon>
        <taxon>Dictyostelium</taxon>
    </lineage>
</organism>
<evidence type="ECO:0000313" key="1">
    <source>
        <dbReference type="EMBL" id="KAK5579401.1"/>
    </source>
</evidence>
<accession>A0AAN7U1C7</accession>
<reference evidence="1 2" key="1">
    <citation type="submission" date="2023-11" db="EMBL/GenBank/DDBJ databases">
        <title>Dfirmibasis_genome.</title>
        <authorList>
            <person name="Edelbroek B."/>
            <person name="Kjellin J."/>
            <person name="Jerlstrom-Hultqvist J."/>
            <person name="Soderbom F."/>
        </authorList>
    </citation>
    <scope>NUCLEOTIDE SEQUENCE [LARGE SCALE GENOMIC DNA]</scope>
    <source>
        <strain evidence="1 2">TNS-C-14</strain>
    </source>
</reference>
<dbReference type="AlphaFoldDB" id="A0AAN7U1C7"/>
<sequence>MIRIIIERIEHSLKFSKLQEVEFDVLIKPKITEKKFNRNNPIGANDVLFFQLPEKSRPSIYFMSSNILINSFKNKINRLNEYLNQPPPEEIFPFPLIF</sequence>
<keyword evidence="2" id="KW-1185">Reference proteome</keyword>
<gene>
    <name evidence="1" type="ORF">RB653_009084</name>
</gene>
<comment type="caution">
    <text evidence="1">The sequence shown here is derived from an EMBL/GenBank/DDBJ whole genome shotgun (WGS) entry which is preliminary data.</text>
</comment>
<dbReference type="EMBL" id="JAVFKY010000003">
    <property type="protein sequence ID" value="KAK5579401.1"/>
    <property type="molecule type" value="Genomic_DNA"/>
</dbReference>
<name>A0AAN7U1C7_9MYCE</name>
<dbReference type="Proteomes" id="UP001344447">
    <property type="component" value="Unassembled WGS sequence"/>
</dbReference>
<evidence type="ECO:0000313" key="2">
    <source>
        <dbReference type="Proteomes" id="UP001344447"/>
    </source>
</evidence>
<protein>
    <submittedName>
        <fullName evidence="1">Uncharacterized protein</fullName>
    </submittedName>
</protein>
<proteinExistence type="predicted"/>